<organism evidence="2 3">
    <name type="scientific">Zemynaea arenosa</name>
    <dbReference type="NCBI Taxonomy" id="2561931"/>
    <lineage>
        <taxon>Bacteria</taxon>
        <taxon>Pseudomonadati</taxon>
        <taxon>Pseudomonadota</taxon>
        <taxon>Betaproteobacteria</taxon>
        <taxon>Burkholderiales</taxon>
        <taxon>Oxalobacteraceae</taxon>
        <taxon>Telluria group</taxon>
        <taxon>Zemynaea</taxon>
    </lineage>
</organism>
<reference evidence="2 3" key="1">
    <citation type="submission" date="2019-03" db="EMBL/GenBank/DDBJ databases">
        <title>Draft Genome Sequence of Massilia arenosa sp. nov., a Novel Massilia Species Isolated from a Sandy-loam Maize Soil.</title>
        <authorList>
            <person name="Raths R."/>
            <person name="Peta V."/>
            <person name="Bucking H."/>
        </authorList>
    </citation>
    <scope>NUCLEOTIDE SEQUENCE [LARGE SCALE GENOMIC DNA]</scope>
    <source>
        <strain evidence="2 3">MC02</strain>
    </source>
</reference>
<evidence type="ECO:0000313" key="2">
    <source>
        <dbReference type="EMBL" id="TFW16744.1"/>
    </source>
</evidence>
<name>A0A4Y9S5V0_9BURK</name>
<evidence type="ECO:0000313" key="3">
    <source>
        <dbReference type="Proteomes" id="UP000298438"/>
    </source>
</evidence>
<keyword evidence="1" id="KW-0732">Signal</keyword>
<gene>
    <name evidence="2" type="ORF">E4L96_15775</name>
</gene>
<comment type="caution">
    <text evidence="2">The sequence shown here is derived from an EMBL/GenBank/DDBJ whole genome shotgun (WGS) entry which is preliminary data.</text>
</comment>
<sequence>MKALSGQKHIVKLLATAGLAATLVACGGGSDTPTTNKITVSGTAATGLAISGATITMTCKGGSANGTTGPDGTYSLTVQNTQAGPCVITVLTTGGSLRSIAQGDGAHANVTPLTELLVSYIGVQTGVGAGASASAFVNSPNVATVMTNPTVLSASVGQVIASIKPFIGDLIVPADFLTGPLQAKTATSSANNAQDQILDALKLRGVITTAGTPAANVVAAATANAAQHVVTGGTGGQ</sequence>
<feature type="chain" id="PRO_5021387169" description="Carboxypeptidase regulatory-like domain-containing protein" evidence="1">
    <location>
        <begin position="28"/>
        <end position="237"/>
    </location>
</feature>
<proteinExistence type="predicted"/>
<evidence type="ECO:0008006" key="4">
    <source>
        <dbReference type="Google" id="ProtNLM"/>
    </source>
</evidence>
<dbReference type="RefSeq" id="WP_135208174.1">
    <property type="nucleotide sequence ID" value="NZ_SPVF01000203.1"/>
</dbReference>
<dbReference type="EMBL" id="SPVF01000203">
    <property type="protein sequence ID" value="TFW16744.1"/>
    <property type="molecule type" value="Genomic_DNA"/>
</dbReference>
<keyword evidence="3" id="KW-1185">Reference proteome</keyword>
<dbReference type="PROSITE" id="PS51257">
    <property type="entry name" value="PROKAR_LIPOPROTEIN"/>
    <property type="match status" value="1"/>
</dbReference>
<evidence type="ECO:0000256" key="1">
    <source>
        <dbReference type="SAM" id="SignalP"/>
    </source>
</evidence>
<dbReference type="AlphaFoldDB" id="A0A4Y9S5V0"/>
<accession>A0A4Y9S5V0</accession>
<protein>
    <recommendedName>
        <fullName evidence="4">Carboxypeptidase regulatory-like domain-containing protein</fullName>
    </recommendedName>
</protein>
<dbReference type="OrthoDB" id="9758386at2"/>
<dbReference type="Proteomes" id="UP000298438">
    <property type="component" value="Unassembled WGS sequence"/>
</dbReference>
<feature type="signal peptide" evidence="1">
    <location>
        <begin position="1"/>
        <end position="27"/>
    </location>
</feature>